<dbReference type="SUPFAM" id="SSF69322">
    <property type="entry name" value="Tricorn protease domain 2"/>
    <property type="match status" value="1"/>
</dbReference>
<dbReference type="OrthoDB" id="1050233at2"/>
<evidence type="ECO:0000313" key="3">
    <source>
        <dbReference type="Proteomes" id="UP000092631"/>
    </source>
</evidence>
<proteinExistence type="predicted"/>
<gene>
    <name evidence="1" type="ORF">A4V03_09420</name>
    <name evidence="2" type="ORF">A4V03_10380</name>
</gene>
<dbReference type="AlphaFoldDB" id="A0A1C7GZR9"/>
<sequence>MREILYILLLTVCWSCAQNSKTEVYQNKRANILDVQDRVKEIAINDVLIGPISPLCIVGEYLIIGDVKSQDNLIHIFNKNDFSYLTSVLSRGEGPDEITNMGYIGTDGMSHIFCISDHGKQKIFAYDIDCILSDSLYKPTVKAKMAERSFPNKYKSINDSLYLALIIKPTGNSGYNENITKWNMKTGEMDNMLYEHPDIKKKRVDFDLSIKGGCYVECYLYHDLMTICDLNGNLRYNIYGPEWDKSTNRVSFYGGVAYCKDKIVALYSGKETFYNSGSGGMKVDRPTKFLVFDMNGNYIQTIETKCQILNFCYDEKNNRIIMSLDDDMQFAYLDLSGLI</sequence>
<evidence type="ECO:0000313" key="1">
    <source>
        <dbReference type="EMBL" id="ANU57759.1"/>
    </source>
</evidence>
<evidence type="ECO:0000313" key="2">
    <source>
        <dbReference type="EMBL" id="ANU57932.1"/>
    </source>
</evidence>
<accession>A0A1C7GZR9</accession>
<keyword evidence="3" id="KW-1185">Reference proteome</keyword>
<dbReference type="KEGG" id="bcae:A4V03_09420"/>
<dbReference type="Proteomes" id="UP000092631">
    <property type="component" value="Chromosome"/>
</dbReference>
<reference evidence="3" key="1">
    <citation type="submission" date="2016-04" db="EMBL/GenBank/DDBJ databases">
        <title>Complete Genome Sequences of Twelve Strains of a Stable Defined Moderately Diverse Mouse Microbiota 2 (sDMDMm2).</title>
        <authorList>
            <person name="Uchimura Y."/>
            <person name="Wyss M."/>
            <person name="Brugiroux S."/>
            <person name="Limenitakis J.P."/>
            <person name="Stecher B."/>
            <person name="McCoy K.D."/>
            <person name="Macpherson A.J."/>
        </authorList>
    </citation>
    <scope>NUCLEOTIDE SEQUENCE [LARGE SCALE GENOMIC DNA]</scope>
    <source>
        <strain evidence="3">I48</strain>
    </source>
</reference>
<protein>
    <submittedName>
        <fullName evidence="1">6-bladed beta-propeller</fullName>
    </submittedName>
</protein>
<dbReference type="RefSeq" id="WP_065538730.1">
    <property type="nucleotide sequence ID" value="NZ_CAPDLJ010000037.1"/>
</dbReference>
<dbReference type="KEGG" id="bcae:A4V03_10380"/>
<dbReference type="EMBL" id="CP015401">
    <property type="protein sequence ID" value="ANU57932.1"/>
    <property type="molecule type" value="Genomic_DNA"/>
</dbReference>
<organism evidence="1 3">
    <name type="scientific">Bacteroides caecimuris</name>
    <dbReference type="NCBI Taxonomy" id="1796613"/>
    <lineage>
        <taxon>Bacteria</taxon>
        <taxon>Pseudomonadati</taxon>
        <taxon>Bacteroidota</taxon>
        <taxon>Bacteroidia</taxon>
        <taxon>Bacteroidales</taxon>
        <taxon>Bacteroidaceae</taxon>
        <taxon>Bacteroides</taxon>
    </lineage>
</organism>
<name>A0A1C7GZR9_9BACE</name>
<dbReference type="GeneID" id="82187549"/>
<dbReference type="Pfam" id="PF17170">
    <property type="entry name" value="DUF5128"/>
    <property type="match status" value="1"/>
</dbReference>
<reference evidence="1" key="2">
    <citation type="submission" date="2017-04" db="EMBL/GenBank/DDBJ databases">
        <title>Complete Genome Sequences of Twelve Strains of a Stable Defined Moderately Diverse Mouse Microbiota 2 (sDMDMm2).</title>
        <authorList>
            <person name="Uchimura Y."/>
            <person name="Wyss M."/>
            <person name="Brugiroux S."/>
            <person name="Limenitakis J.P."/>
            <person name="Stecher B."/>
            <person name="McCoy K.D."/>
            <person name="Macpherson A.J."/>
        </authorList>
    </citation>
    <scope>NUCLEOTIDE SEQUENCE</scope>
    <source>
        <strain evidence="1 3">I48</strain>
    </source>
</reference>
<dbReference type="EMBL" id="CP015401">
    <property type="protein sequence ID" value="ANU57759.1"/>
    <property type="molecule type" value="Genomic_DNA"/>
</dbReference>